<dbReference type="GO" id="GO:0004222">
    <property type="term" value="F:metalloendopeptidase activity"/>
    <property type="evidence" value="ECO:0007669"/>
    <property type="project" value="TreeGrafter"/>
</dbReference>
<dbReference type="Gene3D" id="3.10.350.10">
    <property type="entry name" value="LysM domain"/>
    <property type="match status" value="2"/>
</dbReference>
<dbReference type="InterPro" id="IPR011055">
    <property type="entry name" value="Dup_hybrid_motif"/>
</dbReference>
<dbReference type="AlphaFoldDB" id="F4LJB2"/>
<dbReference type="CDD" id="cd12797">
    <property type="entry name" value="M23_peptidase"/>
    <property type="match status" value="1"/>
</dbReference>
<dbReference type="InterPro" id="IPR016047">
    <property type="entry name" value="M23ase_b-sheet_dom"/>
</dbReference>
<accession>F4LJB2</accession>
<feature type="transmembrane region" description="Helical" evidence="1">
    <location>
        <begin position="75"/>
        <end position="93"/>
    </location>
</feature>
<dbReference type="KEGG" id="tbe:Trebr_1938"/>
<protein>
    <submittedName>
        <fullName evidence="3">Peptidase M23</fullName>
    </submittedName>
</protein>
<dbReference type="Gene3D" id="2.70.70.10">
    <property type="entry name" value="Glucose Permease (Domain IIA)"/>
    <property type="match status" value="1"/>
</dbReference>
<dbReference type="HOGENOM" id="CLU_029425_7_2_12"/>
<evidence type="ECO:0000313" key="4">
    <source>
        <dbReference type="Proteomes" id="UP000006546"/>
    </source>
</evidence>
<evidence type="ECO:0000256" key="1">
    <source>
        <dbReference type="SAM" id="Phobius"/>
    </source>
</evidence>
<gene>
    <name evidence="3" type="ordered locus">Trebr_1938</name>
</gene>
<name>F4LJB2_TREBD</name>
<evidence type="ECO:0000313" key="3">
    <source>
        <dbReference type="EMBL" id="AEE17357.1"/>
    </source>
</evidence>
<feature type="domain" description="LysM" evidence="2">
    <location>
        <begin position="161"/>
        <end position="206"/>
    </location>
</feature>
<dbReference type="PANTHER" id="PTHR21666:SF270">
    <property type="entry name" value="MUREIN HYDROLASE ACTIVATOR ENVC"/>
    <property type="match status" value="1"/>
</dbReference>
<dbReference type="OrthoDB" id="305469at2"/>
<evidence type="ECO:0000259" key="2">
    <source>
        <dbReference type="PROSITE" id="PS51782"/>
    </source>
</evidence>
<dbReference type="STRING" id="906968.Trebr_1938"/>
<dbReference type="SUPFAM" id="SSF51261">
    <property type="entry name" value="Duplicated hybrid motif"/>
    <property type="match status" value="1"/>
</dbReference>
<dbReference type="Proteomes" id="UP000006546">
    <property type="component" value="Chromosome"/>
</dbReference>
<sequence>MEIISYLDNRQVSHRSPSRPFGSFNRTTKQTAYGCRPFSPSYAETGTSCDAAVFVRIGCTAARTLKRISRYARPLLFIGALSACGFAITAAFYELNAYVQSFARPVHLAYLSPNEIEVLDNAMERFALVSSDEIDTAGNLLNGGKAISIADINLSQPVTYTSYTVKSGDTISGITRKFGLTNISTLIAANDIHNVRLLRSGQKLRIPSIDGLIYTVKANETIEGVSLRNNIAVEDILDVNDLSSAALQVGQQLFIPGARLDTTTLKKAMGELFIYPLNGNWRLTSKFGFRPDPFTGVKSTHTGIDMAIAQGTPIKAAMSGKIIAAGYTNVYGNYVIIDHENGYQTLYGHMQKPSPLKKGQRVGQGTQIGLVGNTGYSTGAHLHFTVYKNGKLIDPLTVLK</sequence>
<dbReference type="PROSITE" id="PS51782">
    <property type="entry name" value="LYSM"/>
    <property type="match status" value="2"/>
</dbReference>
<organism evidence="3 4">
    <name type="scientific">Treponema brennaborense (strain DSM 12168 / CIP 105900 / DD5/3)</name>
    <dbReference type="NCBI Taxonomy" id="906968"/>
    <lineage>
        <taxon>Bacteria</taxon>
        <taxon>Pseudomonadati</taxon>
        <taxon>Spirochaetota</taxon>
        <taxon>Spirochaetia</taxon>
        <taxon>Spirochaetales</taxon>
        <taxon>Treponemataceae</taxon>
        <taxon>Treponema</taxon>
    </lineage>
</organism>
<dbReference type="SUPFAM" id="SSF54106">
    <property type="entry name" value="LysM domain"/>
    <property type="match status" value="1"/>
</dbReference>
<dbReference type="CDD" id="cd00118">
    <property type="entry name" value="LysM"/>
    <property type="match status" value="1"/>
</dbReference>
<dbReference type="InterPro" id="IPR050570">
    <property type="entry name" value="Cell_wall_metabolism_enzyme"/>
</dbReference>
<feature type="domain" description="LysM" evidence="2">
    <location>
        <begin position="212"/>
        <end position="255"/>
    </location>
</feature>
<dbReference type="Pfam" id="PF01551">
    <property type="entry name" value="Peptidase_M23"/>
    <property type="match status" value="1"/>
</dbReference>
<proteinExistence type="predicted"/>
<dbReference type="EMBL" id="CP002696">
    <property type="protein sequence ID" value="AEE17357.1"/>
    <property type="molecule type" value="Genomic_DNA"/>
</dbReference>
<reference evidence="4" key="1">
    <citation type="submission" date="2011-04" db="EMBL/GenBank/DDBJ databases">
        <title>The complete genome of Treponema brennaborense DSM 12168.</title>
        <authorList>
            <person name="Lucas S."/>
            <person name="Han J."/>
            <person name="Lapidus A."/>
            <person name="Bruce D."/>
            <person name="Goodwin L."/>
            <person name="Pitluck S."/>
            <person name="Peters L."/>
            <person name="Kyrpides N."/>
            <person name="Mavromatis K."/>
            <person name="Ivanova N."/>
            <person name="Mikhailova N."/>
            <person name="Pagani I."/>
            <person name="Teshima H."/>
            <person name="Detter J.C."/>
            <person name="Tapia R."/>
            <person name="Han C."/>
            <person name="Land M."/>
            <person name="Hauser L."/>
            <person name="Markowitz V."/>
            <person name="Cheng J.-F."/>
            <person name="Hugenholtz P."/>
            <person name="Woyke T."/>
            <person name="Wu D."/>
            <person name="Gronow S."/>
            <person name="Wellnitz S."/>
            <person name="Brambilla E."/>
            <person name="Klenk H.-P."/>
            <person name="Eisen J.A."/>
        </authorList>
    </citation>
    <scope>NUCLEOTIDE SEQUENCE [LARGE SCALE GENOMIC DNA]</scope>
    <source>
        <strain evidence="4">DSM 12168 / CIP 105900 / DD5/3</strain>
    </source>
</reference>
<dbReference type="PANTHER" id="PTHR21666">
    <property type="entry name" value="PEPTIDASE-RELATED"/>
    <property type="match status" value="1"/>
</dbReference>
<dbReference type="eggNOG" id="COG0739">
    <property type="taxonomic scope" value="Bacteria"/>
</dbReference>
<dbReference type="RefSeq" id="WP_013759061.1">
    <property type="nucleotide sequence ID" value="NC_015500.1"/>
</dbReference>
<keyword evidence="4" id="KW-1185">Reference proteome</keyword>
<dbReference type="SMART" id="SM00257">
    <property type="entry name" value="LysM"/>
    <property type="match status" value="2"/>
</dbReference>
<keyword evidence="1" id="KW-0472">Membrane</keyword>
<dbReference type="InterPro" id="IPR018392">
    <property type="entry name" value="LysM"/>
</dbReference>
<keyword evidence="1" id="KW-1133">Transmembrane helix</keyword>
<dbReference type="Pfam" id="PF01476">
    <property type="entry name" value="LysM"/>
    <property type="match status" value="2"/>
</dbReference>
<keyword evidence="1" id="KW-0812">Transmembrane</keyword>
<dbReference type="InterPro" id="IPR036779">
    <property type="entry name" value="LysM_dom_sf"/>
</dbReference>